<dbReference type="SUPFAM" id="SSF49344">
    <property type="entry name" value="CBD9-like"/>
    <property type="match status" value="1"/>
</dbReference>
<dbReference type="AlphaFoldDB" id="A0AAN6VDN2"/>
<feature type="signal peptide" evidence="1">
    <location>
        <begin position="1"/>
        <end position="25"/>
    </location>
</feature>
<evidence type="ECO:0000313" key="3">
    <source>
        <dbReference type="EMBL" id="KAK4148961.1"/>
    </source>
</evidence>
<gene>
    <name evidence="3" type="ORF">C8A00DRAFT_19294</name>
</gene>
<dbReference type="CDD" id="cd09630">
    <property type="entry name" value="CDH_like_cytochrome"/>
    <property type="match status" value="1"/>
</dbReference>
<name>A0AAN6VDN2_9PEZI</name>
<reference evidence="3" key="1">
    <citation type="journal article" date="2023" name="Mol. Phylogenet. Evol.">
        <title>Genome-scale phylogeny and comparative genomics of the fungal order Sordariales.</title>
        <authorList>
            <person name="Hensen N."/>
            <person name="Bonometti L."/>
            <person name="Westerberg I."/>
            <person name="Brannstrom I.O."/>
            <person name="Guillou S."/>
            <person name="Cros-Aarteil S."/>
            <person name="Calhoun S."/>
            <person name="Haridas S."/>
            <person name="Kuo A."/>
            <person name="Mondo S."/>
            <person name="Pangilinan J."/>
            <person name="Riley R."/>
            <person name="LaButti K."/>
            <person name="Andreopoulos B."/>
            <person name="Lipzen A."/>
            <person name="Chen C."/>
            <person name="Yan M."/>
            <person name="Daum C."/>
            <person name="Ng V."/>
            <person name="Clum A."/>
            <person name="Steindorff A."/>
            <person name="Ohm R.A."/>
            <person name="Martin F."/>
            <person name="Silar P."/>
            <person name="Natvig D.O."/>
            <person name="Lalanne C."/>
            <person name="Gautier V."/>
            <person name="Ament-Velasquez S.L."/>
            <person name="Kruys A."/>
            <person name="Hutchinson M.I."/>
            <person name="Powell A.J."/>
            <person name="Barry K."/>
            <person name="Miller A.N."/>
            <person name="Grigoriev I.V."/>
            <person name="Debuchy R."/>
            <person name="Gladieux P."/>
            <person name="Hiltunen Thoren M."/>
            <person name="Johannesson H."/>
        </authorList>
    </citation>
    <scope>NUCLEOTIDE SEQUENCE</scope>
    <source>
        <strain evidence="3">CBS 538.74</strain>
    </source>
</reference>
<protein>
    <recommendedName>
        <fullName evidence="2">Cellobiose dehydrogenase-like cytochrome domain-containing protein</fullName>
    </recommendedName>
</protein>
<dbReference type="Gene3D" id="2.60.40.1210">
    <property type="entry name" value="Cellobiose dehydrogenase, cytochrome domain"/>
    <property type="match status" value="1"/>
</dbReference>
<reference evidence="3" key="2">
    <citation type="submission" date="2023-05" db="EMBL/GenBank/DDBJ databases">
        <authorList>
            <consortium name="Lawrence Berkeley National Laboratory"/>
            <person name="Steindorff A."/>
            <person name="Hensen N."/>
            <person name="Bonometti L."/>
            <person name="Westerberg I."/>
            <person name="Brannstrom I.O."/>
            <person name="Guillou S."/>
            <person name="Cros-Aarteil S."/>
            <person name="Calhoun S."/>
            <person name="Haridas S."/>
            <person name="Kuo A."/>
            <person name="Mondo S."/>
            <person name="Pangilinan J."/>
            <person name="Riley R."/>
            <person name="Labutti K."/>
            <person name="Andreopoulos B."/>
            <person name="Lipzen A."/>
            <person name="Chen C."/>
            <person name="Yanf M."/>
            <person name="Daum C."/>
            <person name="Ng V."/>
            <person name="Clum A."/>
            <person name="Ohm R."/>
            <person name="Martin F."/>
            <person name="Silar P."/>
            <person name="Natvig D."/>
            <person name="Lalanne C."/>
            <person name="Gautier V."/>
            <person name="Ament-Velasquez S.L."/>
            <person name="Kruys A."/>
            <person name="Hutchinson M.I."/>
            <person name="Powell A.J."/>
            <person name="Barry K."/>
            <person name="Miller A.N."/>
            <person name="Grigoriev I.V."/>
            <person name="Debuchy R."/>
            <person name="Gladieux P."/>
            <person name="Thoren M.H."/>
            <person name="Johannesson H."/>
        </authorList>
    </citation>
    <scope>NUCLEOTIDE SEQUENCE</scope>
    <source>
        <strain evidence="3">CBS 538.74</strain>
    </source>
</reference>
<sequence length="320" mass="33995">MKYPNFSSALTALLLAWAAATPADTASSSQPGLYTDVDTGITFYGFDLTTGYRFGLVMPQQPTADFIAQLVSPLTDGGGWGGVSLGAHMTGPLLIVTWPDGDTVMTSTRVATDYTTAGVFRYGHNPVGLPPLKRGTFVNNTHVSSTFLCAGCINSDSFDPAWANATNRDVFFGYAYSQIAVEDPSDTNTNLSDHIGTGTGFGVFKVALGDAMSEDYDKYAAMVEWHKDGVAPQQPAHSTLTSMASPTSLASPTSTSVARATVTTALIAVPTTAQGWKDGCWESECEMPDGPDFSHREMPRLEFIVLLLLGVVYLGQALLS</sequence>
<keyword evidence="4" id="KW-1185">Reference proteome</keyword>
<dbReference type="PANTHER" id="PTHR47190:SF4">
    <property type="entry name" value="DEHYDROGENASE, PUTATIVE-RELATED"/>
    <property type="match status" value="1"/>
</dbReference>
<dbReference type="InterPro" id="IPR015920">
    <property type="entry name" value="Cellobiose_DH-like_cyt"/>
</dbReference>
<keyword evidence="1" id="KW-0732">Signal</keyword>
<dbReference type="Pfam" id="PF16010">
    <property type="entry name" value="CDH-cyt"/>
    <property type="match status" value="1"/>
</dbReference>
<comment type="caution">
    <text evidence="3">The sequence shown here is derived from an EMBL/GenBank/DDBJ whole genome shotgun (WGS) entry which is preliminary data.</text>
</comment>
<feature type="chain" id="PRO_5042951751" description="Cellobiose dehydrogenase-like cytochrome domain-containing protein" evidence="1">
    <location>
        <begin position="26"/>
        <end position="320"/>
    </location>
</feature>
<dbReference type="InterPro" id="IPR053208">
    <property type="entry name" value="GMC_Oxidoreductase_CD"/>
</dbReference>
<feature type="domain" description="Cellobiose dehydrogenase-like cytochrome" evidence="2">
    <location>
        <begin position="34"/>
        <end position="217"/>
    </location>
</feature>
<proteinExistence type="predicted"/>
<accession>A0AAN6VDN2</accession>
<evidence type="ECO:0000313" key="4">
    <source>
        <dbReference type="Proteomes" id="UP001302745"/>
    </source>
</evidence>
<evidence type="ECO:0000259" key="2">
    <source>
        <dbReference type="Pfam" id="PF16010"/>
    </source>
</evidence>
<organism evidence="3 4">
    <name type="scientific">Chaetomidium leptoderma</name>
    <dbReference type="NCBI Taxonomy" id="669021"/>
    <lineage>
        <taxon>Eukaryota</taxon>
        <taxon>Fungi</taxon>
        <taxon>Dikarya</taxon>
        <taxon>Ascomycota</taxon>
        <taxon>Pezizomycotina</taxon>
        <taxon>Sordariomycetes</taxon>
        <taxon>Sordariomycetidae</taxon>
        <taxon>Sordariales</taxon>
        <taxon>Chaetomiaceae</taxon>
        <taxon>Chaetomidium</taxon>
    </lineage>
</organism>
<dbReference type="Proteomes" id="UP001302745">
    <property type="component" value="Unassembled WGS sequence"/>
</dbReference>
<dbReference type="EMBL" id="MU857226">
    <property type="protein sequence ID" value="KAK4148961.1"/>
    <property type="molecule type" value="Genomic_DNA"/>
</dbReference>
<dbReference type="PANTHER" id="PTHR47190">
    <property type="entry name" value="DEHYDROGENASE, PUTATIVE-RELATED"/>
    <property type="match status" value="1"/>
</dbReference>
<evidence type="ECO:0000256" key="1">
    <source>
        <dbReference type="SAM" id="SignalP"/>
    </source>
</evidence>